<evidence type="ECO:0000313" key="3">
    <source>
        <dbReference type="Proteomes" id="UP000509510"/>
    </source>
</evidence>
<dbReference type="RefSeq" id="XP_035343861.1">
    <property type="nucleotide sequence ID" value="XM_035487968.1"/>
</dbReference>
<dbReference type="Proteomes" id="UP000509510">
    <property type="component" value="Chromosome II"/>
</dbReference>
<dbReference type="OrthoDB" id="5576763at2759"/>
<dbReference type="KEGG" id="trg:TRUGW13939_04801"/>
<keyword evidence="1" id="KW-0732">Signal</keyword>
<evidence type="ECO:0000313" key="2">
    <source>
        <dbReference type="EMBL" id="QKX57683.1"/>
    </source>
</evidence>
<organism evidence="2 3">
    <name type="scientific">Talaromyces rugulosus</name>
    <name type="common">Penicillium rugulosum</name>
    <dbReference type="NCBI Taxonomy" id="121627"/>
    <lineage>
        <taxon>Eukaryota</taxon>
        <taxon>Fungi</taxon>
        <taxon>Dikarya</taxon>
        <taxon>Ascomycota</taxon>
        <taxon>Pezizomycotina</taxon>
        <taxon>Eurotiomycetes</taxon>
        <taxon>Eurotiomycetidae</taxon>
        <taxon>Eurotiales</taxon>
        <taxon>Trichocomaceae</taxon>
        <taxon>Talaromyces</taxon>
        <taxon>Talaromyces sect. Islandici</taxon>
    </lineage>
</organism>
<sequence>MKFLPIVLTVLASLIPSCMALCDISWNIPDVPSEGLTDITFPINIANAPHTAGYYFAQQFGFVGLADVGYIGLQPRPDSDSGSTMHGVFSSFVSGATSTDDNCSNGADGGDGVSCAVDFLASYSDTWNLVVTSDGNTWSGAAVDSSSGVQQNIGTYTLPAGAGGIQSSQVGFVEYYPWNGNSTFTCADLPSTKGTFYPPTTQSSSNGAVTGDISGSVDNCQSYITQQSISGGVDFSIS</sequence>
<dbReference type="AlphaFoldDB" id="A0A7H8QY51"/>
<accession>A0A7H8QY51</accession>
<gene>
    <name evidence="2" type="ORF">TRUGW13939_04801</name>
</gene>
<name>A0A7H8QY51_TALRU</name>
<dbReference type="GeneID" id="55992301"/>
<keyword evidence="3" id="KW-1185">Reference proteome</keyword>
<feature type="chain" id="PRO_5028890603" evidence="1">
    <location>
        <begin position="21"/>
        <end position="238"/>
    </location>
</feature>
<evidence type="ECO:0000256" key="1">
    <source>
        <dbReference type="SAM" id="SignalP"/>
    </source>
</evidence>
<protein>
    <submittedName>
        <fullName evidence="2">Uncharacterized protein</fullName>
    </submittedName>
</protein>
<feature type="signal peptide" evidence="1">
    <location>
        <begin position="1"/>
        <end position="20"/>
    </location>
</feature>
<proteinExistence type="predicted"/>
<dbReference type="EMBL" id="CP055899">
    <property type="protein sequence ID" value="QKX57683.1"/>
    <property type="molecule type" value="Genomic_DNA"/>
</dbReference>
<reference evidence="3" key="1">
    <citation type="submission" date="2020-06" db="EMBL/GenBank/DDBJ databases">
        <title>A chromosome-scale genome assembly of Talaromyces rugulosus W13939.</title>
        <authorList>
            <person name="Wang B."/>
            <person name="Guo L."/>
            <person name="Ye K."/>
            <person name="Wang L."/>
        </authorList>
    </citation>
    <scope>NUCLEOTIDE SEQUENCE [LARGE SCALE GENOMIC DNA]</scope>
    <source>
        <strain evidence="3">W13939</strain>
    </source>
</reference>